<feature type="compositionally biased region" description="Basic and acidic residues" evidence="3">
    <location>
        <begin position="595"/>
        <end position="607"/>
    </location>
</feature>
<dbReference type="Proteomes" id="UP000233837">
    <property type="component" value="Unassembled WGS sequence"/>
</dbReference>
<feature type="region of interest" description="Disordered" evidence="3">
    <location>
        <begin position="593"/>
        <end position="633"/>
    </location>
</feature>
<feature type="compositionally biased region" description="Basic and acidic residues" evidence="3">
    <location>
        <begin position="305"/>
        <end position="330"/>
    </location>
</feature>
<gene>
    <name evidence="5" type="primary">BAG6</name>
    <name evidence="5" type="ORF">MA16_Dca013286</name>
</gene>
<evidence type="ECO:0000313" key="6">
    <source>
        <dbReference type="Proteomes" id="UP000233837"/>
    </source>
</evidence>
<feature type="compositionally biased region" description="Basic and acidic residues" evidence="3">
    <location>
        <begin position="353"/>
        <end position="365"/>
    </location>
</feature>
<dbReference type="SMART" id="SM00264">
    <property type="entry name" value="BAG"/>
    <property type="match status" value="1"/>
</dbReference>
<dbReference type="AlphaFoldDB" id="A0A2I0WDH5"/>
<evidence type="ECO:0000256" key="2">
    <source>
        <dbReference type="SAM" id="Coils"/>
    </source>
</evidence>
<dbReference type="PROSITE" id="PS51035">
    <property type="entry name" value="BAG"/>
    <property type="match status" value="1"/>
</dbReference>
<evidence type="ECO:0000256" key="3">
    <source>
        <dbReference type="SAM" id="MobiDB-lite"/>
    </source>
</evidence>
<evidence type="ECO:0000313" key="5">
    <source>
        <dbReference type="EMBL" id="PKU73705.1"/>
    </source>
</evidence>
<dbReference type="EMBL" id="KZ502729">
    <property type="protein sequence ID" value="PKU73705.1"/>
    <property type="molecule type" value="Genomic_DNA"/>
</dbReference>
<dbReference type="GO" id="GO:0009506">
    <property type="term" value="C:plasmodesma"/>
    <property type="evidence" value="ECO:0007669"/>
    <property type="project" value="TreeGrafter"/>
</dbReference>
<dbReference type="PANTHER" id="PTHR33322:SF16">
    <property type="entry name" value="BAG FAMILY MOLECULAR CHAPERONE REGULATOR 6"/>
    <property type="match status" value="1"/>
</dbReference>
<feature type="coiled-coil region" evidence="2">
    <location>
        <begin position="976"/>
        <end position="1024"/>
    </location>
</feature>
<evidence type="ECO:0000256" key="1">
    <source>
        <dbReference type="ARBA" id="ARBA00023186"/>
    </source>
</evidence>
<feature type="compositionally biased region" description="Basic and acidic residues" evidence="3">
    <location>
        <begin position="130"/>
        <end position="140"/>
    </location>
</feature>
<feature type="domain" description="BAG" evidence="4">
    <location>
        <begin position="515"/>
        <end position="590"/>
    </location>
</feature>
<reference evidence="5 6" key="1">
    <citation type="journal article" date="2016" name="Sci. Rep.">
        <title>The Dendrobium catenatum Lindl. genome sequence provides insights into polysaccharide synthase, floral development and adaptive evolution.</title>
        <authorList>
            <person name="Zhang G.Q."/>
            <person name="Xu Q."/>
            <person name="Bian C."/>
            <person name="Tsai W.C."/>
            <person name="Yeh C.M."/>
            <person name="Liu K.W."/>
            <person name="Yoshida K."/>
            <person name="Zhang L.S."/>
            <person name="Chang S.B."/>
            <person name="Chen F."/>
            <person name="Shi Y."/>
            <person name="Su Y.Y."/>
            <person name="Zhang Y.Q."/>
            <person name="Chen L.J."/>
            <person name="Yin Y."/>
            <person name="Lin M."/>
            <person name="Huang H."/>
            <person name="Deng H."/>
            <person name="Wang Z.W."/>
            <person name="Zhu S.L."/>
            <person name="Zhao X."/>
            <person name="Deng C."/>
            <person name="Niu S.C."/>
            <person name="Huang J."/>
            <person name="Wang M."/>
            <person name="Liu G.H."/>
            <person name="Yang H.J."/>
            <person name="Xiao X.J."/>
            <person name="Hsiao Y.Y."/>
            <person name="Wu W.L."/>
            <person name="Chen Y.Y."/>
            <person name="Mitsuda N."/>
            <person name="Ohme-Takagi M."/>
            <person name="Luo Y.B."/>
            <person name="Van de Peer Y."/>
            <person name="Liu Z.J."/>
        </authorList>
    </citation>
    <scope>NUCLEOTIDE SEQUENCE [LARGE SCALE GENOMIC DNA]</scope>
    <source>
        <tissue evidence="5">The whole plant</tissue>
    </source>
</reference>
<proteinExistence type="predicted"/>
<feature type="compositionally biased region" description="Basic and acidic residues" evidence="3">
    <location>
        <begin position="271"/>
        <end position="288"/>
    </location>
</feature>
<reference evidence="5 6" key="2">
    <citation type="journal article" date="2017" name="Nature">
        <title>The Apostasia genome and the evolution of orchids.</title>
        <authorList>
            <person name="Zhang G.Q."/>
            <person name="Liu K.W."/>
            <person name="Li Z."/>
            <person name="Lohaus R."/>
            <person name="Hsiao Y.Y."/>
            <person name="Niu S.C."/>
            <person name="Wang J.Y."/>
            <person name="Lin Y.C."/>
            <person name="Xu Q."/>
            <person name="Chen L.J."/>
            <person name="Yoshida K."/>
            <person name="Fujiwara S."/>
            <person name="Wang Z.W."/>
            <person name="Zhang Y.Q."/>
            <person name="Mitsuda N."/>
            <person name="Wang M."/>
            <person name="Liu G.H."/>
            <person name="Pecoraro L."/>
            <person name="Huang H.X."/>
            <person name="Xiao X.J."/>
            <person name="Lin M."/>
            <person name="Wu X.Y."/>
            <person name="Wu W.L."/>
            <person name="Chen Y.Y."/>
            <person name="Chang S.B."/>
            <person name="Sakamoto S."/>
            <person name="Ohme-Takagi M."/>
            <person name="Yagi M."/>
            <person name="Zeng S.J."/>
            <person name="Shen C.Y."/>
            <person name="Yeh C.M."/>
            <person name="Luo Y.B."/>
            <person name="Tsai W.C."/>
            <person name="Van de Peer Y."/>
            <person name="Liu Z.J."/>
        </authorList>
    </citation>
    <scope>NUCLEOTIDE SEQUENCE [LARGE SCALE GENOMIC DNA]</scope>
    <source>
        <tissue evidence="5">The whole plant</tissue>
    </source>
</reference>
<dbReference type="PROSITE" id="PS50096">
    <property type="entry name" value="IQ"/>
    <property type="match status" value="1"/>
</dbReference>
<dbReference type="GO" id="GO:0051087">
    <property type="term" value="F:protein-folding chaperone binding"/>
    <property type="evidence" value="ECO:0007669"/>
    <property type="project" value="InterPro"/>
</dbReference>
<dbReference type="CDD" id="cd23767">
    <property type="entry name" value="IQCD"/>
    <property type="match status" value="1"/>
</dbReference>
<keyword evidence="2" id="KW-0175">Coiled coil</keyword>
<dbReference type="STRING" id="906689.A0A2I0WDH5"/>
<dbReference type="FunFam" id="1.20.58.120:FF:000010">
    <property type="entry name" value="BAG family molecular chaperone regulator 6"/>
    <property type="match status" value="1"/>
</dbReference>
<organism evidence="5 6">
    <name type="scientific">Dendrobium catenatum</name>
    <dbReference type="NCBI Taxonomy" id="906689"/>
    <lineage>
        <taxon>Eukaryota</taxon>
        <taxon>Viridiplantae</taxon>
        <taxon>Streptophyta</taxon>
        <taxon>Embryophyta</taxon>
        <taxon>Tracheophyta</taxon>
        <taxon>Spermatophyta</taxon>
        <taxon>Magnoliopsida</taxon>
        <taxon>Liliopsida</taxon>
        <taxon>Asparagales</taxon>
        <taxon>Orchidaceae</taxon>
        <taxon>Epidendroideae</taxon>
        <taxon>Malaxideae</taxon>
        <taxon>Dendrobiinae</taxon>
        <taxon>Dendrobium</taxon>
    </lineage>
</organism>
<dbReference type="GO" id="GO:0006457">
    <property type="term" value="P:protein folding"/>
    <property type="evidence" value="ECO:0007669"/>
    <property type="project" value="TreeGrafter"/>
</dbReference>
<feature type="region of interest" description="Disordered" evidence="3">
    <location>
        <begin position="271"/>
        <end position="380"/>
    </location>
</feature>
<feature type="compositionally biased region" description="Basic and acidic residues" evidence="3">
    <location>
        <begin position="621"/>
        <end position="633"/>
    </location>
</feature>
<feature type="region of interest" description="Disordered" evidence="3">
    <location>
        <begin position="129"/>
        <end position="160"/>
    </location>
</feature>
<evidence type="ECO:0000259" key="4">
    <source>
        <dbReference type="PROSITE" id="PS51035"/>
    </source>
</evidence>
<name>A0A2I0WDH5_9ASPA</name>
<dbReference type="OrthoDB" id="787121at2759"/>
<dbReference type="Pfam" id="PF02179">
    <property type="entry name" value="BAG"/>
    <property type="match status" value="1"/>
</dbReference>
<dbReference type="InterPro" id="IPR036533">
    <property type="entry name" value="BAG_dom_sf"/>
</dbReference>
<keyword evidence="6" id="KW-1185">Reference proteome</keyword>
<dbReference type="InterPro" id="IPR003103">
    <property type="entry name" value="BAG_domain"/>
</dbReference>
<sequence>MFPGYRNMDPYTQHLHHPWEHIPSPYHYYPNWEPTPIHMKADSFNHPSSCGPCPYNNQVEHDSCCNRSYPTGYCSFRPPYFHYQHPPQMHYHGPYPSYQNAYPPLFIPPHFDYDIDKNHCCGCPNHNSHRKEGSNVKIEEQNTSPTIDEGPATTPKGDQGGLIQFPYNYHPMMWHPENSTTDGKTEKKKESLPMRNLKDNLKDLRQGQGESGTLQLPYPIFWLPGNGKPEESVKDKKEIDTTPKVAEDWPSKLKIVPLKLLGNENAVEKPGVLEEETKTQQSEKESKIRTIPVMHLHSSSGEKLSMADRPDDLLKNSVTEEKKYDAELKKGGKKQPSPQKPSKLPPVCLRVEPLPKKNGSNEKVRSPSLPSLKDKVKPHEGNLADAAIRNKESDNTTKDIKVIDVEHQPSGESGKDTAAAIVSGQDMKGIEDHCGEKARNVVTTEVDVGGNKEEDIPISQQRMIEREKEKVDTSDNNYKKQVQKKYSPEDAALLIQSAFRGFNVRRWKPLDKLQKIAQIRGNLNDVKSQIQNYEGSPELDVKQKVIISETIMNLLLQLDTIQGLLPSLREIRKSVARDLVCLQDKLDQLYSQATNEHEEGTQKKDESSSSTTDVSEITLTPEEKDLPSSGSHMKEKILSEQPSQYFKVENEFLQESEGSPMACLHDSEADNLSSAEGNASMVEKYVSQYVVALPPEIEVLDFVMKQQPDSDQSTKWKEMQALKEQDLNDVECDSKHENPSISLLEEQIRNEEFIAENPNEENKQSLFEVVALKEKAESKKEDNSDEGAATKPEDVTVIRNDGALEELKAAFKHAGEGDRSEEYQLEPDSLAAMYPIQSSDAWKEETQPVKEDSEISEYSNTEAKLCVKSAAMDTAVQNNNSHELVEVSSEIPAAETSTIVGVDSLEVLKSGAMDNEGVLLEASVCDTGLKETGSYSINAIESESNSKDSSQEARSCTQQEKSLPGDFVNCEIISEEKKLVEDNEKLRQMLEKLLNAGQEQMGVIAELNERVKNLEKKLSKRKKVKVNQKKVNKFSHVVVGKDKVMSYEEKASSAA</sequence>
<protein>
    <submittedName>
        <fullName evidence="5">BAG family molecular chaperone regulator 6</fullName>
    </submittedName>
</protein>
<accession>A0A2I0WDH5</accession>
<dbReference type="Gene3D" id="1.20.58.120">
    <property type="entry name" value="BAG domain"/>
    <property type="match status" value="1"/>
</dbReference>
<dbReference type="SUPFAM" id="SSF63491">
    <property type="entry name" value="BAG domain"/>
    <property type="match status" value="1"/>
</dbReference>
<keyword evidence="1" id="KW-0143">Chaperone</keyword>
<feature type="compositionally biased region" description="Low complexity" evidence="3">
    <location>
        <begin position="334"/>
        <end position="346"/>
    </location>
</feature>
<dbReference type="PANTHER" id="PTHR33322">
    <property type="entry name" value="BAG DOMAIN CONTAINING PROTEIN, EXPRESSED"/>
    <property type="match status" value="1"/>
</dbReference>
<dbReference type="InterPro" id="IPR040400">
    <property type="entry name" value="BAG5/6/7/8"/>
</dbReference>